<dbReference type="RefSeq" id="WP_115619429.1">
    <property type="nucleotide sequence ID" value="NZ_UFVR01000004.1"/>
</dbReference>
<gene>
    <name evidence="1" type="ORF">NCTC13532_00944</name>
</gene>
<protein>
    <submittedName>
        <fullName evidence="1">Uncharacterized protein</fullName>
    </submittedName>
</protein>
<organism evidence="1 2">
    <name type="scientific">Chryseobacterium indoltheticum</name>
    <dbReference type="NCBI Taxonomy" id="254"/>
    <lineage>
        <taxon>Bacteria</taxon>
        <taxon>Pseudomonadati</taxon>
        <taxon>Bacteroidota</taxon>
        <taxon>Flavobacteriia</taxon>
        <taxon>Flavobacteriales</taxon>
        <taxon>Weeksellaceae</taxon>
        <taxon>Chryseobacterium group</taxon>
        <taxon>Chryseobacterium</taxon>
    </lineage>
</organism>
<evidence type="ECO:0000313" key="1">
    <source>
        <dbReference type="EMBL" id="SUX44722.1"/>
    </source>
</evidence>
<name>A0A381FEZ1_9FLAO</name>
<dbReference type="AlphaFoldDB" id="A0A381FEZ1"/>
<dbReference type="EMBL" id="UFVR01000004">
    <property type="protein sequence ID" value="SUX44722.1"/>
    <property type="molecule type" value="Genomic_DNA"/>
</dbReference>
<accession>A0A381FEZ1</accession>
<evidence type="ECO:0000313" key="2">
    <source>
        <dbReference type="Proteomes" id="UP000254282"/>
    </source>
</evidence>
<sequence length="132" mass="15867">MINSFKSSHNILDIKENTIFNSFEFIEQQFRYSISINRNLDNNKNINFILPVSHGNKAYSFMIPKQYTLLYSSYFYLISYIDKSKIDFNIPQLFVELEYEDLYNDIHKKSFTIEFNIIAYGKEYFNGYLNIK</sequence>
<dbReference type="Proteomes" id="UP000254282">
    <property type="component" value="Unassembled WGS sequence"/>
</dbReference>
<reference evidence="1 2" key="1">
    <citation type="submission" date="2018-06" db="EMBL/GenBank/DDBJ databases">
        <authorList>
            <consortium name="Pathogen Informatics"/>
            <person name="Doyle S."/>
        </authorList>
    </citation>
    <scope>NUCLEOTIDE SEQUENCE [LARGE SCALE GENOMIC DNA]</scope>
    <source>
        <strain evidence="1 2">NCTC13532</strain>
    </source>
</reference>
<proteinExistence type="predicted"/>